<comment type="similarity">
    <text evidence="1">Belongs to the HipA Ser/Thr kinase family.</text>
</comment>
<name>A0A2H3K9K8_9FLAO</name>
<evidence type="ECO:0000256" key="2">
    <source>
        <dbReference type="ARBA" id="ARBA00022679"/>
    </source>
</evidence>
<keyword evidence="2" id="KW-0808">Transferase</keyword>
<gene>
    <name evidence="6" type="ORF">B0A77_12255</name>
</gene>
<proteinExistence type="inferred from homology"/>
<dbReference type="InterPro" id="IPR052028">
    <property type="entry name" value="HipA_Ser/Thr_kinase"/>
</dbReference>
<dbReference type="RefSeq" id="WP_014085101.1">
    <property type="nucleotide sequence ID" value="NZ_CBCSFI010000001.1"/>
</dbReference>
<sequence length="410" mass="46731">MKTIEKLEVALLFDSEPQKVGELILLNNKIYFKYFDAFLEKRINISPFKLPFNASVQQLPNTIFDGLFGVFNDSLPDGWGKLLVDRYLQSKGKTSKTINPLDRLSIVGKTGNGALIYEPIQKIEEIDNQEIDLDFLHTQMQLVLSGTATEVLDELFLFGGSSGGARPKINVGYNPETHQIIPSFDHLPEGFDHWIIKFTSSFDAPDASQIEYVYHKMALLAGIEMMPCRLFQGKSGRYYFGTKRFDRNKNSRQHLHSISGLLHDDFRMSSLDYGHLMDAAFQMEKNTAVYEKIFRLATFNLLTHNRDDHSKNFSFLMNKNGIWQFAPAYDLTFSSSSMGTHSTSFAGEYKNPSVLHLKELAKVFGLNQPDSIIDEVKNAIQQWETLAKNHEVSNMAIKTIKNTILKLIKY</sequence>
<accession>A0A2H3K9K8</accession>
<feature type="domain" description="HipA-like C-terminal" evidence="4">
    <location>
        <begin position="161"/>
        <end position="383"/>
    </location>
</feature>
<keyword evidence="3" id="KW-0418">Kinase</keyword>
<evidence type="ECO:0000313" key="7">
    <source>
        <dbReference type="Proteomes" id="UP000220828"/>
    </source>
</evidence>
<evidence type="ECO:0000256" key="1">
    <source>
        <dbReference type="ARBA" id="ARBA00010164"/>
    </source>
</evidence>
<dbReference type="EMBL" id="PCMW01000079">
    <property type="protein sequence ID" value="PDS22785.1"/>
    <property type="molecule type" value="Genomic_DNA"/>
</dbReference>
<evidence type="ECO:0000313" key="6">
    <source>
        <dbReference type="EMBL" id="PDS22785.1"/>
    </source>
</evidence>
<organism evidence="6 7">
    <name type="scientific">Flavobacterium branchiophilum</name>
    <dbReference type="NCBI Taxonomy" id="55197"/>
    <lineage>
        <taxon>Bacteria</taxon>
        <taxon>Pseudomonadati</taxon>
        <taxon>Bacteroidota</taxon>
        <taxon>Flavobacteriia</taxon>
        <taxon>Flavobacteriales</taxon>
        <taxon>Flavobacteriaceae</taxon>
        <taxon>Flavobacterium</taxon>
    </lineage>
</organism>
<dbReference type="OMA" id="CLPDGWG"/>
<dbReference type="Proteomes" id="UP000220828">
    <property type="component" value="Unassembled WGS sequence"/>
</dbReference>
<dbReference type="AlphaFoldDB" id="A0A2H3K9K8"/>
<feature type="domain" description="HipA N-terminal subdomain 1" evidence="5">
    <location>
        <begin position="18"/>
        <end position="117"/>
    </location>
</feature>
<reference evidence="6 7" key="1">
    <citation type="submission" date="2017-09" db="EMBL/GenBank/DDBJ databases">
        <title>Whole genomes of Flavobacteriaceae.</title>
        <authorList>
            <person name="Stine C."/>
            <person name="Li C."/>
            <person name="Tadesse D."/>
        </authorList>
    </citation>
    <scope>NUCLEOTIDE SEQUENCE [LARGE SCALE GENOMIC DNA]</scope>
    <source>
        <strain evidence="6 7">ATCC 35036</strain>
    </source>
</reference>
<dbReference type="PANTHER" id="PTHR37419">
    <property type="entry name" value="SERINE/THREONINE-PROTEIN KINASE TOXIN HIPA"/>
    <property type="match status" value="1"/>
</dbReference>
<dbReference type="Gene3D" id="1.10.1070.20">
    <property type="match status" value="1"/>
</dbReference>
<evidence type="ECO:0000259" key="5">
    <source>
        <dbReference type="Pfam" id="PF13657"/>
    </source>
</evidence>
<protein>
    <submittedName>
        <fullName evidence="6">Type II toxin-antitoxin system HipA family toxin</fullName>
    </submittedName>
</protein>
<comment type="caution">
    <text evidence="6">The sequence shown here is derived from an EMBL/GenBank/DDBJ whole genome shotgun (WGS) entry which is preliminary data.</text>
</comment>
<evidence type="ECO:0000259" key="4">
    <source>
        <dbReference type="Pfam" id="PF07804"/>
    </source>
</evidence>
<dbReference type="GO" id="GO:0005829">
    <property type="term" value="C:cytosol"/>
    <property type="evidence" value="ECO:0007669"/>
    <property type="project" value="TreeGrafter"/>
</dbReference>
<dbReference type="Pfam" id="PF13657">
    <property type="entry name" value="Couple_hipA"/>
    <property type="match status" value="1"/>
</dbReference>
<dbReference type="InterPro" id="IPR012893">
    <property type="entry name" value="HipA-like_C"/>
</dbReference>
<dbReference type="GO" id="GO:0004674">
    <property type="term" value="F:protein serine/threonine kinase activity"/>
    <property type="evidence" value="ECO:0007669"/>
    <property type="project" value="TreeGrafter"/>
</dbReference>
<dbReference type="InterPro" id="IPR017508">
    <property type="entry name" value="HipA_N1"/>
</dbReference>
<dbReference type="PANTHER" id="PTHR37419:SF8">
    <property type="entry name" value="TOXIN YJJJ"/>
    <property type="match status" value="1"/>
</dbReference>
<dbReference type="OrthoDB" id="9805913at2"/>
<evidence type="ECO:0000256" key="3">
    <source>
        <dbReference type="ARBA" id="ARBA00022777"/>
    </source>
</evidence>
<dbReference type="Pfam" id="PF07804">
    <property type="entry name" value="HipA_C"/>
    <property type="match status" value="1"/>
</dbReference>